<dbReference type="EMBL" id="OBEG01000009">
    <property type="protein sequence ID" value="SNY89582.1"/>
    <property type="molecule type" value="Genomic_DNA"/>
</dbReference>
<dbReference type="SUPFAM" id="SSF54909">
    <property type="entry name" value="Dimeric alpha+beta barrel"/>
    <property type="match status" value="1"/>
</dbReference>
<evidence type="ECO:0000313" key="2">
    <source>
        <dbReference type="Proteomes" id="UP000219565"/>
    </source>
</evidence>
<keyword evidence="2" id="KW-1185">Reference proteome</keyword>
<accession>A0A285LXE3</accession>
<name>A0A285LXE3_9NOCA</name>
<gene>
    <name evidence="1" type="ORF">SAMN04244553_6601</name>
</gene>
<sequence>MAEELIFALWGIGDLHDAQLTQRLVAAGAESVRLNVSDADVADAMLRLTTFDAPIEAVLALSSPTACDLNAVLDALGHVSERHEGWRVEVRTPLPPPSVAIGERTPGLANVAFLRRPPELPYDEWLARWRNHHTEVAITTQATFGYVQNRVLEPVTDAAPDVAAVVEELFPSAALHDPHAFYGTGGDPAELNRRIQRMMASVATFGADRDIDVVPTSRYVLH</sequence>
<dbReference type="OrthoDB" id="9015064at2"/>
<reference evidence="1 2" key="1">
    <citation type="submission" date="2017-09" db="EMBL/GenBank/DDBJ databases">
        <authorList>
            <person name="Ehlers B."/>
            <person name="Leendertz F.H."/>
        </authorList>
    </citation>
    <scope>NUCLEOTIDE SEQUENCE [LARGE SCALE GENOMIC DNA]</scope>
    <source>
        <strain evidence="1 2">DSM 45537</strain>
    </source>
</reference>
<proteinExistence type="predicted"/>
<evidence type="ECO:0000313" key="1">
    <source>
        <dbReference type="EMBL" id="SNY89582.1"/>
    </source>
</evidence>
<dbReference type="STRING" id="1379680.GCA_001612615_04496"/>
<dbReference type="Proteomes" id="UP000219565">
    <property type="component" value="Unassembled WGS sequence"/>
</dbReference>
<dbReference type="AlphaFoldDB" id="A0A285LXE3"/>
<protein>
    <submittedName>
        <fullName evidence="1">EthD domain-containing protein</fullName>
    </submittedName>
</protein>
<organism evidence="1 2">
    <name type="scientific">Nocardia amikacinitolerans</name>
    <dbReference type="NCBI Taxonomy" id="756689"/>
    <lineage>
        <taxon>Bacteria</taxon>
        <taxon>Bacillati</taxon>
        <taxon>Actinomycetota</taxon>
        <taxon>Actinomycetes</taxon>
        <taxon>Mycobacteriales</taxon>
        <taxon>Nocardiaceae</taxon>
        <taxon>Nocardia</taxon>
    </lineage>
</organism>
<dbReference type="InterPro" id="IPR011008">
    <property type="entry name" value="Dimeric_a/b-barrel"/>
</dbReference>
<dbReference type="RefSeq" id="WP_097248252.1">
    <property type="nucleotide sequence ID" value="NZ_OBEG01000009.1"/>
</dbReference>